<feature type="compositionally biased region" description="Low complexity" evidence="9">
    <location>
        <begin position="139"/>
        <end position="148"/>
    </location>
</feature>
<dbReference type="PANTHER" id="PTHR22937:SF163">
    <property type="entry name" value="RING-TYPE E3 UBIQUITIN TRANSFERASE"/>
    <property type="match status" value="1"/>
</dbReference>
<keyword evidence="7" id="KW-0862">Zinc</keyword>
<dbReference type="Pfam" id="PF13639">
    <property type="entry name" value="zf-RING_2"/>
    <property type="match status" value="1"/>
</dbReference>
<protein>
    <recommendedName>
        <fullName evidence="2">RING-type E3 ubiquitin transferase</fullName>
        <ecNumber evidence="2">2.3.2.27</ecNumber>
    </recommendedName>
</protein>
<evidence type="ECO:0000313" key="12">
    <source>
        <dbReference type="Proteomes" id="UP000501690"/>
    </source>
</evidence>
<evidence type="ECO:0000256" key="5">
    <source>
        <dbReference type="ARBA" id="ARBA00022771"/>
    </source>
</evidence>
<accession>A0A4D6KZR0</accession>
<dbReference type="PANTHER" id="PTHR22937">
    <property type="entry name" value="E3 UBIQUITIN-PROTEIN LIGASE RNF165"/>
    <property type="match status" value="1"/>
</dbReference>
<dbReference type="PROSITE" id="PS50089">
    <property type="entry name" value="ZF_RING_2"/>
    <property type="match status" value="1"/>
</dbReference>
<name>A0A4D6KZR0_VIGUN</name>
<evidence type="ECO:0000256" key="6">
    <source>
        <dbReference type="ARBA" id="ARBA00022786"/>
    </source>
</evidence>
<dbReference type="InterPro" id="IPR013083">
    <property type="entry name" value="Znf_RING/FYVE/PHD"/>
</dbReference>
<evidence type="ECO:0000259" key="10">
    <source>
        <dbReference type="PROSITE" id="PS50089"/>
    </source>
</evidence>
<dbReference type="Proteomes" id="UP000501690">
    <property type="component" value="Linkage Group LG2"/>
</dbReference>
<keyword evidence="5 8" id="KW-0863">Zinc-finger</keyword>
<keyword evidence="6" id="KW-0833">Ubl conjugation pathway</keyword>
<dbReference type="SMART" id="SM00184">
    <property type="entry name" value="RING"/>
    <property type="match status" value="1"/>
</dbReference>
<dbReference type="EMBL" id="CP039346">
    <property type="protein sequence ID" value="QCD81619.1"/>
    <property type="molecule type" value="Genomic_DNA"/>
</dbReference>
<sequence>MIDSMLFGNLGLVSIGPSEVNLAMNPHVQGDSAGEGNASNQNYYRPRLSSETQERVLPLFPLFATEEAFPQLDMNLPQPGANNIRATTDVPFNIVAPESNIFSSSSSRAGTPPNPMENLDLCLNVGLSRSHGAAISSAAIPSSNPARSVHGSSLNSVNIPRKRSVPAHGSGGLHLGESSSMGQGTGEVKRLATESQVRGSNYVNPTPPSRSVVQQQHQFLGGRHVNPNNAGTPFPPPSTLSIGLTNTDDERRGYHAPIPSQASLPFNGALSHSQLSPLQPSHSVRPLSLLSSSFMSSSAPSVNNQTSSPCPHARVDNINMIPSYEHGNDMFGPVVTSTHRPNRFYFDTDPETARMALLYGLPRQFGAPESEPLQFLPGIAGNGGRVTNAGANTYHPLSATAWFLPQGSGGMNPSATASSSGTHNHHRPVPQIPSVGALRGFPSEEAMHFEVLSKKYYLMQIEHPQAFGTSQAFTGLSLETIMQFMEREIFLVVDGDDSEETKEKCPVCLEEFCRGEDIGKLHLCVHKFHFDCIKEWLMQRNLCPVCRRTALERRNDRRMGSGGMNPSATASSSGTHNHHRPVPQIPSVGALRGFPSEFFEFVVDFDNICG</sequence>
<keyword evidence="4" id="KW-0479">Metal-binding</keyword>
<dbReference type="Gene3D" id="3.30.40.10">
    <property type="entry name" value="Zinc/RING finger domain, C3HC4 (zinc finger)"/>
    <property type="match status" value="1"/>
</dbReference>
<keyword evidence="3" id="KW-0808">Transferase</keyword>
<dbReference type="SUPFAM" id="SSF57850">
    <property type="entry name" value="RING/U-box"/>
    <property type="match status" value="1"/>
</dbReference>
<feature type="region of interest" description="Disordered" evidence="9">
    <location>
        <begin position="556"/>
        <end position="584"/>
    </location>
</feature>
<feature type="compositionally biased region" description="Polar residues" evidence="9">
    <location>
        <begin position="564"/>
        <end position="575"/>
    </location>
</feature>
<reference evidence="11 12" key="1">
    <citation type="submission" date="2019-04" db="EMBL/GenBank/DDBJ databases">
        <title>An improved genome assembly and genetic linkage map for asparagus bean, Vigna unguiculata ssp. sesquipedialis.</title>
        <authorList>
            <person name="Xia Q."/>
            <person name="Zhang R."/>
            <person name="Dong Y."/>
        </authorList>
    </citation>
    <scope>NUCLEOTIDE SEQUENCE [LARGE SCALE GENOMIC DNA]</scope>
    <source>
        <tissue evidence="11">Leaf</tissue>
    </source>
</reference>
<evidence type="ECO:0000313" key="11">
    <source>
        <dbReference type="EMBL" id="QCD81619.1"/>
    </source>
</evidence>
<feature type="region of interest" description="Disordered" evidence="9">
    <location>
        <begin position="26"/>
        <end position="47"/>
    </location>
</feature>
<proteinExistence type="predicted"/>
<evidence type="ECO:0000256" key="7">
    <source>
        <dbReference type="ARBA" id="ARBA00022833"/>
    </source>
</evidence>
<gene>
    <name evidence="11" type="ORF">DEO72_LG2g1948</name>
</gene>
<dbReference type="GO" id="GO:0061630">
    <property type="term" value="F:ubiquitin protein ligase activity"/>
    <property type="evidence" value="ECO:0007669"/>
    <property type="project" value="UniProtKB-EC"/>
</dbReference>
<feature type="compositionally biased region" description="Polar residues" evidence="9">
    <location>
        <begin position="411"/>
        <end position="422"/>
    </location>
</feature>
<feature type="domain" description="RING-type" evidence="10">
    <location>
        <begin position="505"/>
        <end position="547"/>
    </location>
</feature>
<dbReference type="InterPro" id="IPR001841">
    <property type="entry name" value="Znf_RING"/>
</dbReference>
<evidence type="ECO:0000256" key="2">
    <source>
        <dbReference type="ARBA" id="ARBA00012483"/>
    </source>
</evidence>
<keyword evidence="12" id="KW-1185">Reference proteome</keyword>
<evidence type="ECO:0000256" key="1">
    <source>
        <dbReference type="ARBA" id="ARBA00000900"/>
    </source>
</evidence>
<evidence type="ECO:0000256" key="3">
    <source>
        <dbReference type="ARBA" id="ARBA00022679"/>
    </source>
</evidence>
<dbReference type="GO" id="GO:0008270">
    <property type="term" value="F:zinc ion binding"/>
    <property type="evidence" value="ECO:0007669"/>
    <property type="project" value="UniProtKB-KW"/>
</dbReference>
<dbReference type="AlphaFoldDB" id="A0A4D6KZR0"/>
<feature type="compositionally biased region" description="Polar residues" evidence="9">
    <location>
        <begin position="193"/>
        <end position="212"/>
    </location>
</feature>
<evidence type="ECO:0000256" key="4">
    <source>
        <dbReference type="ARBA" id="ARBA00022723"/>
    </source>
</evidence>
<evidence type="ECO:0000256" key="8">
    <source>
        <dbReference type="PROSITE-ProRule" id="PRU00175"/>
    </source>
</evidence>
<comment type="catalytic activity">
    <reaction evidence="1">
        <text>S-ubiquitinyl-[E2 ubiquitin-conjugating enzyme]-L-cysteine + [acceptor protein]-L-lysine = [E2 ubiquitin-conjugating enzyme]-L-cysteine + N(6)-ubiquitinyl-[acceptor protein]-L-lysine.</text>
        <dbReference type="EC" id="2.3.2.27"/>
    </reaction>
</comment>
<dbReference type="EC" id="2.3.2.27" evidence="2"/>
<feature type="region of interest" description="Disordered" evidence="9">
    <location>
        <begin position="139"/>
        <end position="212"/>
    </location>
</feature>
<dbReference type="InterPro" id="IPR045191">
    <property type="entry name" value="MBR1/2-like"/>
</dbReference>
<evidence type="ECO:0000256" key="9">
    <source>
        <dbReference type="SAM" id="MobiDB-lite"/>
    </source>
</evidence>
<organism evidence="11 12">
    <name type="scientific">Vigna unguiculata</name>
    <name type="common">Cowpea</name>
    <dbReference type="NCBI Taxonomy" id="3917"/>
    <lineage>
        <taxon>Eukaryota</taxon>
        <taxon>Viridiplantae</taxon>
        <taxon>Streptophyta</taxon>
        <taxon>Embryophyta</taxon>
        <taxon>Tracheophyta</taxon>
        <taxon>Spermatophyta</taxon>
        <taxon>Magnoliopsida</taxon>
        <taxon>eudicotyledons</taxon>
        <taxon>Gunneridae</taxon>
        <taxon>Pentapetalae</taxon>
        <taxon>rosids</taxon>
        <taxon>fabids</taxon>
        <taxon>Fabales</taxon>
        <taxon>Fabaceae</taxon>
        <taxon>Papilionoideae</taxon>
        <taxon>50 kb inversion clade</taxon>
        <taxon>NPAAA clade</taxon>
        <taxon>indigoferoid/millettioid clade</taxon>
        <taxon>Phaseoleae</taxon>
        <taxon>Vigna</taxon>
    </lineage>
</organism>
<feature type="region of interest" description="Disordered" evidence="9">
    <location>
        <begin position="410"/>
        <end position="429"/>
    </location>
</feature>